<keyword evidence="10" id="KW-0732">Signal</keyword>
<evidence type="ECO:0000256" key="6">
    <source>
        <dbReference type="ARBA" id="ARBA00022771"/>
    </source>
</evidence>
<evidence type="ECO:0000256" key="10">
    <source>
        <dbReference type="SAM" id="SignalP"/>
    </source>
</evidence>
<keyword evidence="7" id="KW-0611">Plant defense</keyword>
<evidence type="ECO:0000256" key="3">
    <source>
        <dbReference type="ARBA" id="ARBA00022723"/>
    </source>
</evidence>
<evidence type="ECO:0000256" key="1">
    <source>
        <dbReference type="ARBA" id="ARBA00008894"/>
    </source>
</evidence>
<reference evidence="12" key="1">
    <citation type="submission" date="2015-06" db="UniProtKB">
        <authorList>
            <consortium name="EnsemblPlants"/>
        </authorList>
    </citation>
    <scope>IDENTIFICATION</scope>
</reference>
<keyword evidence="2" id="KW-0433">Leucine-rich repeat</keyword>
<keyword evidence="4" id="KW-0677">Repeat</keyword>
<dbReference type="Pfam" id="PF25019">
    <property type="entry name" value="LRR_R13L1-DRL21"/>
    <property type="match status" value="1"/>
</dbReference>
<evidence type="ECO:0000256" key="7">
    <source>
        <dbReference type="ARBA" id="ARBA00022821"/>
    </source>
</evidence>
<dbReference type="GO" id="GO:0003677">
    <property type="term" value="F:DNA binding"/>
    <property type="evidence" value="ECO:0007669"/>
    <property type="project" value="InterPro"/>
</dbReference>
<dbReference type="GO" id="GO:0008270">
    <property type="term" value="F:zinc ion binding"/>
    <property type="evidence" value="ECO:0007669"/>
    <property type="project" value="UniProtKB-KW"/>
</dbReference>
<feature type="compositionally biased region" description="Basic and acidic residues" evidence="9">
    <location>
        <begin position="184"/>
        <end position="195"/>
    </location>
</feature>
<dbReference type="InterPro" id="IPR056789">
    <property type="entry name" value="LRR_R13L1-DRL21"/>
</dbReference>
<organism evidence="12">
    <name type="scientific">Aegilops tauschii</name>
    <name type="common">Tausch's goatgrass</name>
    <name type="synonym">Aegilops squarrosa</name>
    <dbReference type="NCBI Taxonomy" id="37682"/>
    <lineage>
        <taxon>Eukaryota</taxon>
        <taxon>Viridiplantae</taxon>
        <taxon>Streptophyta</taxon>
        <taxon>Embryophyta</taxon>
        <taxon>Tracheophyta</taxon>
        <taxon>Spermatophyta</taxon>
        <taxon>Magnoliopsida</taxon>
        <taxon>Liliopsida</taxon>
        <taxon>Poales</taxon>
        <taxon>Poaceae</taxon>
        <taxon>BOP clade</taxon>
        <taxon>Pooideae</taxon>
        <taxon>Triticodae</taxon>
        <taxon>Triticeae</taxon>
        <taxon>Triticinae</taxon>
        <taxon>Aegilops</taxon>
    </lineage>
</organism>
<evidence type="ECO:0000259" key="11">
    <source>
        <dbReference type="PROSITE" id="PS50808"/>
    </source>
</evidence>
<evidence type="ECO:0000313" key="12">
    <source>
        <dbReference type="EnsemblPlants" id="EMT25417"/>
    </source>
</evidence>
<dbReference type="Gene3D" id="3.80.10.10">
    <property type="entry name" value="Ribonuclease Inhibitor"/>
    <property type="match status" value="4"/>
</dbReference>
<dbReference type="InterPro" id="IPR036388">
    <property type="entry name" value="WH-like_DNA-bd_sf"/>
</dbReference>
<dbReference type="SUPFAM" id="SSF52058">
    <property type="entry name" value="L domain-like"/>
    <property type="match status" value="3"/>
</dbReference>
<keyword evidence="8" id="KW-0862">Zinc</keyword>
<evidence type="ECO:0000256" key="5">
    <source>
        <dbReference type="ARBA" id="ARBA00022741"/>
    </source>
</evidence>
<feature type="signal peptide" evidence="10">
    <location>
        <begin position="1"/>
        <end position="15"/>
    </location>
</feature>
<evidence type="ECO:0000256" key="8">
    <source>
        <dbReference type="ARBA" id="ARBA00022833"/>
    </source>
</evidence>
<dbReference type="InterPro" id="IPR036236">
    <property type="entry name" value="Znf_C2H2_sf"/>
</dbReference>
<dbReference type="InterPro" id="IPR032675">
    <property type="entry name" value="LRR_dom_sf"/>
</dbReference>
<dbReference type="Pfam" id="PF23559">
    <property type="entry name" value="WHD_DRP"/>
    <property type="match status" value="1"/>
</dbReference>
<feature type="region of interest" description="Disordered" evidence="9">
    <location>
        <begin position="178"/>
        <end position="223"/>
    </location>
</feature>
<dbReference type="EnsemblPlants" id="EMT25417">
    <property type="protein sequence ID" value="EMT25417"/>
    <property type="gene ID" value="F775_04933"/>
</dbReference>
<feature type="region of interest" description="Disordered" evidence="9">
    <location>
        <begin position="303"/>
        <end position="328"/>
    </location>
</feature>
<dbReference type="Pfam" id="PF18052">
    <property type="entry name" value="Rx_N"/>
    <property type="match status" value="1"/>
</dbReference>
<dbReference type="SUPFAM" id="SSF57667">
    <property type="entry name" value="beta-beta-alpha zinc fingers"/>
    <property type="match status" value="2"/>
</dbReference>
<evidence type="ECO:0000256" key="9">
    <source>
        <dbReference type="SAM" id="MobiDB-lite"/>
    </source>
</evidence>
<dbReference type="GO" id="GO:0000166">
    <property type="term" value="F:nucleotide binding"/>
    <property type="evidence" value="ECO:0007669"/>
    <property type="project" value="UniProtKB-KW"/>
</dbReference>
<dbReference type="ExpressionAtlas" id="M8CE63">
    <property type="expression patterns" value="baseline"/>
</dbReference>
<feature type="compositionally biased region" description="Low complexity" evidence="9">
    <location>
        <begin position="362"/>
        <end position="374"/>
    </location>
</feature>
<protein>
    <submittedName>
        <fullName evidence="12">Putative disease resistance protein RGA4</fullName>
    </submittedName>
</protein>
<sequence>MEAAAIAWLVQTTLATLLIDKLDEWIRQVGLADDIEKLKLEVRRVKVVVSAVKGGAIGNERLAKSLALLKERLYEADDVVDELDYYRLQQQVQADPSVLVPSNFVVQGVTSDEPEVMAVAERVNDMSRGDDDAQNNSVRKLRSAVWKHFEITRKVNGKPKAECRHCRKEFNCDTKMNGTSSMKKHLEKEHPETCTKKPPGAHPPNPSSTSELIVTGSSSMRRGKKRWSKAWEHFDDIDEENRGPIARCKYCLTEIKCGTKNGTSGMLAHNRKCKKKSALHNQPPNPSRTRDVIANVTPIVIGDPSSRKRMRGVEEPAQITSADTHTNWDKNELSSRIQNITSQLQNIRGEVGEVLKRHESDSPSSSHPSGGSPHPLKDNYDDLPYHLQQCFSYCSIFPNKYRFLGKDLVYIWISQGFVNCTNLSKRLEETGWEYLDYLVSRGFFQKVEEHQEEEADEEELPPGGQIWYSMCGPTHAFARMCDLATHAHLRYLKCEPQSDGLDGASPKKVTGLFHLQVLDVGSYNDLHMCDGINSLVSLRHLVAGKGAYSSVASIGSMTSLQELHDFTVEISCGFEITQLQFMNELVQLGVSQLNNVRTREEAYGARLRAKEHLQKLHLSWDGSGTSYEPFMERAREVLEGLEPHRDLKHLHISGYYGVTSPAWLASNISITTLQTLHLEYCGQLQILPFLEKIPFLRKLKLSNLPKVKEVLVSSRTLEELVLVQMMKLQRCSCTFVEGMRSSLRTLQIEKCEALRTFDVFMNHREFMIEQRSWLPGLTKLIIRDCPRLQVLKPLPPSSTLHRLLISRVSTFPRMEGSSRETLHTLHIGSFAEADSFYYEYPSKFYNESYHEFSILDDKIVAFHNLTSLKSMIIFGLQNLMYISFCGLSQLVSLKSLEIYKCKNLFSSYILPEHDMPAANFNLFPSLESLSIKSCGIAGKCLSLMLRHAPRLEELILEECPYITTLLSIEEEENSAPNLIPDWEYLSSGNLHDALTALAQDGLLRVPLNLLSSLRRATFQDFPRLTFQGSKKGFSGFTSLGKLNIWGCPELLSSLVYKDGSHGWANGTWLLPGSLEELHIANYSQQTLRPCFPSDLTRLEKLWVWRSPGLESLQLCSCTALEELETGNCGSLTTLEGLQHLGSLRYLSLHNCPGLPPYFESVSRRRGDELCCRLERLDLSVTSVLTTSFCEHLTSLKLVELRELVLTSEQGGALVLLRSMQELGFYCCSDLVELPAGLHTLPSLKRLEILSCPGILRLPETGLPLSLEKLEILYCSKELADECMLLATSKLNVRIVR</sequence>
<evidence type="ECO:0000256" key="4">
    <source>
        <dbReference type="ARBA" id="ARBA00022737"/>
    </source>
</evidence>
<name>M8CE63_AEGTA</name>
<feature type="domain" description="BED-type" evidence="11">
    <location>
        <begin position="225"/>
        <end position="287"/>
    </location>
</feature>
<proteinExistence type="inferred from homology"/>
<feature type="domain" description="BED-type" evidence="11">
    <location>
        <begin position="140"/>
        <end position="197"/>
    </location>
</feature>
<dbReference type="GO" id="GO:0006952">
    <property type="term" value="P:defense response"/>
    <property type="evidence" value="ECO:0007669"/>
    <property type="project" value="UniProtKB-KW"/>
</dbReference>
<dbReference type="InterPro" id="IPR041118">
    <property type="entry name" value="Rx_N"/>
</dbReference>
<dbReference type="SMART" id="SM00614">
    <property type="entry name" value="ZnF_BED"/>
    <property type="match status" value="2"/>
</dbReference>
<feature type="chain" id="PRO_5014584504" evidence="10">
    <location>
        <begin position="16"/>
        <end position="1296"/>
    </location>
</feature>
<dbReference type="Gene3D" id="1.10.10.10">
    <property type="entry name" value="Winged helix-like DNA-binding domain superfamily/Winged helix DNA-binding domain"/>
    <property type="match status" value="1"/>
</dbReference>
<evidence type="ECO:0000256" key="2">
    <source>
        <dbReference type="ARBA" id="ARBA00022614"/>
    </source>
</evidence>
<dbReference type="InterPro" id="IPR003656">
    <property type="entry name" value="Znf_BED"/>
</dbReference>
<dbReference type="InterPro" id="IPR058922">
    <property type="entry name" value="WHD_DRP"/>
</dbReference>
<feature type="compositionally biased region" description="Polar residues" evidence="9">
    <location>
        <begin position="207"/>
        <end position="220"/>
    </location>
</feature>
<dbReference type="PROSITE" id="PS50808">
    <property type="entry name" value="ZF_BED"/>
    <property type="match status" value="2"/>
</dbReference>
<keyword evidence="5" id="KW-0547">Nucleotide-binding</keyword>
<keyword evidence="6" id="KW-0863">Zinc-finger</keyword>
<dbReference type="Pfam" id="PF02892">
    <property type="entry name" value="zf-BED"/>
    <property type="match status" value="2"/>
</dbReference>
<accession>M8CE63</accession>
<dbReference type="PANTHER" id="PTHR47186">
    <property type="entry name" value="LEUCINE-RICH REPEAT-CONTAINING PROTEIN 57"/>
    <property type="match status" value="1"/>
</dbReference>
<feature type="region of interest" description="Disordered" evidence="9">
    <location>
        <begin position="356"/>
        <end position="378"/>
    </location>
</feature>
<keyword evidence="3" id="KW-0479">Metal-binding</keyword>
<dbReference type="PANTHER" id="PTHR47186:SF27">
    <property type="entry name" value="NB-ARC DOMAIN-CONTAINING PROTEIN"/>
    <property type="match status" value="1"/>
</dbReference>
<comment type="similarity">
    <text evidence="1">Belongs to the disease resistance NB-LRR family.</text>
</comment>